<accession>A0ABQ6VFQ6</accession>
<evidence type="ECO:0000256" key="4">
    <source>
        <dbReference type="ARBA" id="ARBA00022989"/>
    </source>
</evidence>
<proteinExistence type="predicted"/>
<feature type="transmembrane region" description="Helical" evidence="6">
    <location>
        <begin position="92"/>
        <end position="113"/>
    </location>
</feature>
<dbReference type="Proteomes" id="UP000436181">
    <property type="component" value="Unassembled WGS sequence"/>
</dbReference>
<keyword evidence="4 6" id="KW-1133">Transmembrane helix</keyword>
<organism evidence="7 8">
    <name type="scientific">Corynebacterium zhongnanshanii</name>
    <dbReference type="NCBI Taxonomy" id="2768834"/>
    <lineage>
        <taxon>Bacteria</taxon>
        <taxon>Bacillati</taxon>
        <taxon>Actinomycetota</taxon>
        <taxon>Actinomycetes</taxon>
        <taxon>Mycobacteriales</taxon>
        <taxon>Corynebacteriaceae</taxon>
        <taxon>Corynebacterium</taxon>
    </lineage>
</organism>
<evidence type="ECO:0000256" key="2">
    <source>
        <dbReference type="ARBA" id="ARBA00022475"/>
    </source>
</evidence>
<keyword evidence="3 6" id="KW-0812">Transmembrane</keyword>
<evidence type="ECO:0000313" key="8">
    <source>
        <dbReference type="Proteomes" id="UP000436181"/>
    </source>
</evidence>
<reference evidence="7 8" key="1">
    <citation type="submission" date="2019-10" db="EMBL/GenBank/DDBJ databases">
        <title>Corynebacterium sp novel species isolated from the respiratory tract of Marmot.</title>
        <authorList>
            <person name="Zhang G."/>
        </authorList>
    </citation>
    <scope>NUCLEOTIDE SEQUENCE [LARGE SCALE GENOMIC DNA]</scope>
    <source>
        <strain evidence="7 8">336</strain>
    </source>
</reference>
<dbReference type="PANTHER" id="PTHR30086">
    <property type="entry name" value="ARGININE EXPORTER PROTEIN ARGO"/>
    <property type="match status" value="1"/>
</dbReference>
<comment type="subcellular location">
    <subcellularLocation>
        <location evidence="1">Cell membrane</location>
        <topology evidence="1">Multi-pass membrane protein</topology>
    </subcellularLocation>
</comment>
<gene>
    <name evidence="7" type="ORF">F8377_03650</name>
</gene>
<feature type="transmembrane region" description="Helical" evidence="6">
    <location>
        <begin position="125"/>
        <end position="146"/>
    </location>
</feature>
<evidence type="ECO:0000313" key="7">
    <source>
        <dbReference type="EMBL" id="KAB3523245.1"/>
    </source>
</evidence>
<keyword evidence="8" id="KW-1185">Reference proteome</keyword>
<keyword evidence="5 6" id="KW-0472">Membrane</keyword>
<keyword evidence="2" id="KW-1003">Cell membrane</keyword>
<dbReference type="PANTHER" id="PTHR30086:SF20">
    <property type="entry name" value="ARGININE EXPORTER PROTEIN ARGO-RELATED"/>
    <property type="match status" value="1"/>
</dbReference>
<sequence length="149" mass="15909">MDLTHRGHRPASGVALRSWCGSLGRASGRPFLPRRCPPTDVVRDPINPDAQPSPTRRAVTTALALTWLNPAMYVDTLVMLGSLSTHFPGEQLSLGLGSMAGTLLWFPVLGFGAAALSKPLSRPRVWTWINCAIGCVILAVALNLALNAL</sequence>
<dbReference type="InterPro" id="IPR001123">
    <property type="entry name" value="LeuE-type"/>
</dbReference>
<evidence type="ECO:0000256" key="6">
    <source>
        <dbReference type="SAM" id="Phobius"/>
    </source>
</evidence>
<name>A0ABQ6VFQ6_9CORY</name>
<evidence type="ECO:0008006" key="9">
    <source>
        <dbReference type="Google" id="ProtNLM"/>
    </source>
</evidence>
<evidence type="ECO:0000256" key="3">
    <source>
        <dbReference type="ARBA" id="ARBA00022692"/>
    </source>
</evidence>
<comment type="caution">
    <text evidence="7">The sequence shown here is derived from an EMBL/GenBank/DDBJ whole genome shotgun (WGS) entry which is preliminary data.</text>
</comment>
<dbReference type="Pfam" id="PF01810">
    <property type="entry name" value="LysE"/>
    <property type="match status" value="1"/>
</dbReference>
<protein>
    <recommendedName>
        <fullName evidence="9">LysE type translocator</fullName>
    </recommendedName>
</protein>
<dbReference type="EMBL" id="WBZJ01000001">
    <property type="protein sequence ID" value="KAB3523245.1"/>
    <property type="molecule type" value="Genomic_DNA"/>
</dbReference>
<evidence type="ECO:0000256" key="1">
    <source>
        <dbReference type="ARBA" id="ARBA00004651"/>
    </source>
</evidence>
<evidence type="ECO:0000256" key="5">
    <source>
        <dbReference type="ARBA" id="ARBA00023136"/>
    </source>
</evidence>